<evidence type="ECO:0000313" key="3">
    <source>
        <dbReference type="Proteomes" id="UP000306378"/>
    </source>
</evidence>
<dbReference type="RefSeq" id="WP_138448288.1">
    <property type="nucleotide sequence ID" value="NZ_VBUT01000005.1"/>
</dbReference>
<dbReference type="Proteomes" id="UP000306378">
    <property type="component" value="Unassembled WGS sequence"/>
</dbReference>
<reference evidence="2 3" key="1">
    <citation type="submission" date="2019-05" db="EMBL/GenBank/DDBJ databases">
        <title>Genomes sequences of two Nocardia cyriacigeorgica environmental isolates, type strains Nocardia asteroides ATCC 19247 and Nocardia cyriacigeorgica DSM 44484.</title>
        <authorList>
            <person name="Vautrin F."/>
            <person name="Bergeron E."/>
            <person name="Dubost A."/>
            <person name="Abrouk D."/>
            <person name="Rodriguez Nava V."/>
            <person name="Pujic P."/>
        </authorList>
    </citation>
    <scope>NUCLEOTIDE SEQUENCE [LARGE SCALE GENOMIC DNA]</scope>
    <source>
        <strain evidence="2 3">EML 446</strain>
    </source>
</reference>
<gene>
    <name evidence="2" type="ORF">FEK34_13880</name>
</gene>
<sequence>MDAFASFTHLGLYLIDEDTGGPIVRHPVFAEVVVRHDPGCRSAEQPDGSDDTGPDGGDDTAADCSDAVRWSAPLGVLWTDHVGYISYDLTRVPAPMCARLDAEVAVRRFGELARRAAAQREDGDGGGETVTIRALPYGATRWIDVLSQARFTEGAVVGRLVVRRPDVHPPHYEAGMASMQNPSLTDWHLSPSSFATNPTQLVGEDGCENLYPATLSLHEFVTRQVVRLSDDPPGITIPAPYRPAFIDEYKVTWSALGHSLGEVLYSLPLAPGESVKLAVLDWSWDSLVRRDESTKLTEEILHRTHRDRTITETVQAGLRELQHGSTFMGGVASSAGGSGSGNVGLVGLGAAVGNAWSMGGSTATSDGSRDLTAQNVQLLSDSFSQASSAARELNSTVVIQARQEEKEAIQTRTFTNYNHAHTLTILYYEVLRHYRVTVQFVRRRPAVLVQYPVPLTAFDGNELLRRRAVLEPILLDPSLAPGFAALAKQDQVAKNQALHGVPAGALDKPIPQFWEGDLRFALFEFGIKTAEGLRDKTDELVMINLILVDGNSTVSRPLLVQWVKGAETENADVGERFNDTAMGWFIAKPKAPLGPIPWRDLVGFEFVLHDDDEWRMDRLAVRGFHSGGWVALLDDTDVDYYFPLNGASNTVTFLRKPGPRPADLPPTWSPAKSLTPEEYQATQRLIDHVSSNTAYYNRAIMLATRTADISVAFETLPWADGKVLADMATPTPLEVFGNHVAYPLTGVGTTVSDPPPESQSERLITMPTRGVFAEGKLGHCNVAEEIDNTRFWKWEEHPIPIQAPEIAPTVPTTPNPTPTDPTPTAFPQSLVNVVSPSPAPDPVGLAAALQVLGTPGIFRDMSGRAEVADLLKKLSDNTISIAEAANRAREIQAKYGSGSGAEPGPAIPATGLGSARTTPSDRPSTTTQDLHDLQHVLGNAQAKNLISPDDAKATYTKAMQGAYDPEFVQVGTRRPGGTTVAVTPATDEQLAQAAAVEFFDATDVDNYFLDVTGKTFAGWFSSTLAGRGSWGPLSMSMDTDTLARFAATWNAFPPVLGTDRGAGLPGISLPEFATLMAKFLHETGGRLEFRGAESVGGYGHPGLSYAFDSFVIHRPGENPFTKGSYNTLGGNHTAFTCFHDPIYLAAFGTLEPTSQPVRDRTEWKGTTWPAGVPTGLDASTAFLQEADFYKFRGRGAIQSTGRVAYLPIVQFVRAYTGDDSHITTVKQRWQNLATTMAAQGITLAADSDVATASTNADWDELFKSVTIQAVAIRGHNNIPGKHYLPMSSTPAVLRGTARGSAYFVAVAIAGNNPSYGNDVRNRMLEFIGTLWRTPMSPSAGGGTIEL</sequence>
<feature type="region of interest" description="Disordered" evidence="1">
    <location>
        <begin position="39"/>
        <end position="63"/>
    </location>
</feature>
<evidence type="ECO:0000256" key="1">
    <source>
        <dbReference type="SAM" id="MobiDB-lite"/>
    </source>
</evidence>
<feature type="region of interest" description="Disordered" evidence="1">
    <location>
        <begin position="895"/>
        <end position="927"/>
    </location>
</feature>
<accession>A0A5R8NRS2</accession>
<name>A0A5R8NRS2_9NOCA</name>
<feature type="compositionally biased region" description="Low complexity" evidence="1">
    <location>
        <begin position="916"/>
        <end position="927"/>
    </location>
</feature>
<feature type="compositionally biased region" description="Acidic residues" evidence="1">
    <location>
        <begin position="47"/>
        <end position="61"/>
    </location>
</feature>
<comment type="caution">
    <text evidence="2">The sequence shown here is derived from an EMBL/GenBank/DDBJ whole genome shotgun (WGS) entry which is preliminary data.</text>
</comment>
<proteinExistence type="predicted"/>
<dbReference type="EMBL" id="VBUT01000005">
    <property type="protein sequence ID" value="TLF77427.1"/>
    <property type="molecule type" value="Genomic_DNA"/>
</dbReference>
<protein>
    <submittedName>
        <fullName evidence="2">Uncharacterized protein</fullName>
    </submittedName>
</protein>
<organism evidence="2 3">
    <name type="scientific">Nocardia cyriacigeorgica</name>
    <dbReference type="NCBI Taxonomy" id="135487"/>
    <lineage>
        <taxon>Bacteria</taxon>
        <taxon>Bacillati</taxon>
        <taxon>Actinomycetota</taxon>
        <taxon>Actinomycetes</taxon>
        <taxon>Mycobacteriales</taxon>
        <taxon>Nocardiaceae</taxon>
        <taxon>Nocardia</taxon>
    </lineage>
</organism>
<evidence type="ECO:0000313" key="2">
    <source>
        <dbReference type="EMBL" id="TLF77427.1"/>
    </source>
</evidence>